<dbReference type="InterPro" id="IPR048903">
    <property type="entry name" value="MdcG_N"/>
</dbReference>
<dbReference type="Pfam" id="PF20866">
    <property type="entry name" value="MdcG_N"/>
    <property type="match status" value="1"/>
</dbReference>
<accession>C6CD04</accession>
<proteinExistence type="predicted"/>
<keyword evidence="6" id="KW-1185">Reference proteome</keyword>
<dbReference type="RefSeq" id="WP_012764862.1">
    <property type="nucleotide sequence ID" value="NC_012880.1"/>
</dbReference>
<dbReference type="EMBL" id="CP001654">
    <property type="protein sequence ID" value="ACS85045.1"/>
    <property type="molecule type" value="Genomic_DNA"/>
</dbReference>
<feature type="domain" description="Phosphoribosyl-dephospho-CoA transferase MdcG C-terminal" evidence="3">
    <location>
        <begin position="87"/>
        <end position="197"/>
    </location>
</feature>
<name>C6CD04_MUSP7</name>
<evidence type="ECO:0000313" key="5">
    <source>
        <dbReference type="EMBL" id="ACS85045.1"/>
    </source>
</evidence>
<dbReference type="NCBIfam" id="NF002332">
    <property type="entry name" value="PRK01293.1"/>
    <property type="match status" value="1"/>
</dbReference>
<evidence type="ECO:0000259" key="3">
    <source>
        <dbReference type="Pfam" id="PF10620"/>
    </source>
</evidence>
<dbReference type="AlphaFoldDB" id="C6CD04"/>
<dbReference type="Pfam" id="PF10620">
    <property type="entry name" value="MdcG"/>
    <property type="match status" value="1"/>
</dbReference>
<keyword evidence="2" id="KW-0548">Nucleotidyltransferase</keyword>
<evidence type="ECO:0000313" key="6">
    <source>
        <dbReference type="Proteomes" id="UP000002734"/>
    </source>
</evidence>
<dbReference type="KEGG" id="dda:Dd703_1241"/>
<dbReference type="NCBIfam" id="TIGR03135">
    <property type="entry name" value="malonate_mdcG"/>
    <property type="match status" value="1"/>
</dbReference>
<keyword evidence="1" id="KW-0808">Transferase</keyword>
<dbReference type="InterPro" id="IPR017557">
    <property type="entry name" value="Holo-ACP_synthase"/>
</dbReference>
<dbReference type="InterPro" id="IPR049180">
    <property type="entry name" value="MdcG_C"/>
</dbReference>
<gene>
    <name evidence="5" type="ordered locus">Dd703_1241</name>
</gene>
<dbReference type="eggNOG" id="ENOG502Z8NU">
    <property type="taxonomic scope" value="Bacteria"/>
</dbReference>
<feature type="domain" description="Phosphoribosyl-dephospho-CoA transferase MdcG N-terminal" evidence="4">
    <location>
        <begin position="6"/>
        <end position="77"/>
    </location>
</feature>
<protein>
    <submittedName>
        <fullName evidence="5">Holo-ACP synthase, malonate decarboxylase-specific</fullName>
    </submittedName>
</protein>
<reference evidence="5" key="1">
    <citation type="submission" date="2009-06" db="EMBL/GenBank/DDBJ databases">
        <title>Complete sequence of Dickeya dadantii Ech703.</title>
        <authorList>
            <consortium name="US DOE Joint Genome Institute"/>
            <person name="Lucas S."/>
            <person name="Copeland A."/>
            <person name="Lapidus A."/>
            <person name="Glavina del Rio T."/>
            <person name="Dalin E."/>
            <person name="Tice H."/>
            <person name="Bruce D."/>
            <person name="Goodwin L."/>
            <person name="Pitluck S."/>
            <person name="Chertkov O."/>
            <person name="Brettin T."/>
            <person name="Detter J.C."/>
            <person name="Han C."/>
            <person name="Larimer F."/>
            <person name="Land M."/>
            <person name="Hauser L."/>
            <person name="Kyrpides N."/>
            <person name="Mikhailova N."/>
            <person name="Balakrishnan V."/>
            <person name="Glasner J."/>
            <person name="Perna N.T."/>
        </authorList>
    </citation>
    <scope>NUCLEOTIDE SEQUENCE [LARGE SCALE GENOMIC DNA]</scope>
    <source>
        <strain evidence="5">Ech703</strain>
    </source>
</reference>
<dbReference type="HOGENOM" id="CLU_111981_0_0_6"/>
<dbReference type="Proteomes" id="UP000002734">
    <property type="component" value="Chromosome"/>
</dbReference>
<dbReference type="GO" id="GO:0016779">
    <property type="term" value="F:nucleotidyltransferase activity"/>
    <property type="evidence" value="ECO:0007669"/>
    <property type="project" value="UniProtKB-KW"/>
</dbReference>
<dbReference type="STRING" id="579405.Dd703_1241"/>
<evidence type="ECO:0000259" key="4">
    <source>
        <dbReference type="Pfam" id="PF20866"/>
    </source>
</evidence>
<evidence type="ECO:0000256" key="2">
    <source>
        <dbReference type="ARBA" id="ARBA00022695"/>
    </source>
</evidence>
<evidence type="ECO:0000256" key="1">
    <source>
        <dbReference type="ARBA" id="ARBA00022679"/>
    </source>
</evidence>
<organism evidence="5 6">
    <name type="scientific">Musicola paradisiaca (strain Ech703)</name>
    <name type="common">Dickeya paradisiaca</name>
    <name type="synonym">Dickeya dadantii</name>
    <dbReference type="NCBI Taxonomy" id="579405"/>
    <lineage>
        <taxon>Bacteria</taxon>
        <taxon>Pseudomonadati</taxon>
        <taxon>Pseudomonadota</taxon>
        <taxon>Gammaproteobacteria</taxon>
        <taxon>Enterobacterales</taxon>
        <taxon>Pectobacteriaceae</taxon>
        <taxon>Musicola</taxon>
    </lineage>
</organism>
<sequence>MLFTPRPHDLLWLHAAEMLEDIQDAWVASQWRASLPVVVRRDEDAAGRIPVGVRGIQRGQRAAGWVNAEAIARLVTPEKLVDAALRRSPFRAQPPVRAAATLAAYNWPWPWGILGSTAYALATGIPVLHADSDLDLLIRAPLEPAHEALLHWQSVVATLPCRVDTQVETPVGAFALNEWLREGRALLKTSHGPRLSASPWSREEP</sequence>